<dbReference type="KEGG" id="ppsu:NO713_04041"/>
<dbReference type="Pfam" id="PF00931">
    <property type="entry name" value="NB-ARC"/>
    <property type="match status" value="1"/>
</dbReference>
<dbReference type="PANTHER" id="PTHR47691">
    <property type="entry name" value="REGULATOR-RELATED"/>
    <property type="match status" value="1"/>
</dbReference>
<dbReference type="PRINTS" id="PR00364">
    <property type="entry name" value="DISEASERSIST"/>
</dbReference>
<sequence>MSEKYRKDRIQLDKIIQCHLAMDIAKVLKLADQLLFTHTGEHLDLLQETILKGTLQGNKYAEIASENHLSEGHVRDTASELWQTLSKTLGEDINKSNARSILEKITIYNSVSSGNFISFHQISICPKQQKKPKSCPLLKPSENNHLDLDATPEITTFFGRDHELNTLKTWLIQDHIRMITLVGILGIGKTTLAVKLIEEIQTEFQYIIYRSLQYCPTIDVFLTDLLQSVVSPPILPNTLDRQVDLLLKFIKKHRCLMIIDDLQMLFKTGQYAGQYKSEFEGYYLLFKQIAELSHSSSFLLITSEQPEYLTVDSPKFFRSLKLSGLGDCATKILKDKELLDQENWHDLIEKYQGHPLWLEMTATMIQELFSCKVTEFLAYPSLILSNEITFQLNRLWSRLTESEQQVINYLAKQENEVALMQVLQEIPNQPTDILKAIQSLKRRCLLEDSSHTDHDRASLLKINSIFKYYIISPY</sequence>
<evidence type="ECO:0000313" key="3">
    <source>
        <dbReference type="EMBL" id="CAD5974178.1"/>
    </source>
</evidence>
<organism evidence="3 4">
    <name type="scientific">Planktothrix pseudagardhii</name>
    <dbReference type="NCBI Taxonomy" id="132604"/>
    <lineage>
        <taxon>Bacteria</taxon>
        <taxon>Bacillati</taxon>
        <taxon>Cyanobacteriota</taxon>
        <taxon>Cyanophyceae</taxon>
        <taxon>Oscillatoriophycideae</taxon>
        <taxon>Oscillatoriales</taxon>
        <taxon>Microcoleaceae</taxon>
        <taxon>Planktothrix</taxon>
    </lineage>
</organism>
<dbReference type="InterPro" id="IPR058651">
    <property type="entry name" value="HTH_VMAP-M9"/>
</dbReference>
<dbReference type="PANTHER" id="PTHR47691:SF3">
    <property type="entry name" value="HTH-TYPE TRANSCRIPTIONAL REGULATOR RV0890C-RELATED"/>
    <property type="match status" value="1"/>
</dbReference>
<accession>A0A9W4CUD7</accession>
<reference evidence="3" key="1">
    <citation type="submission" date="2020-09" db="EMBL/GenBank/DDBJ databases">
        <authorList>
            <person name="Blom J."/>
        </authorList>
    </citation>
    <scope>NUCLEOTIDE SEQUENCE</scope>
    <source>
        <strain evidence="3">No.713</strain>
    </source>
</reference>
<gene>
    <name evidence="3" type="ORF">NO713_04041</name>
</gene>
<feature type="domain" description="NB-ARC" evidence="1">
    <location>
        <begin position="161"/>
        <end position="262"/>
    </location>
</feature>
<dbReference type="Proteomes" id="UP001153719">
    <property type="component" value="Chromosome"/>
</dbReference>
<dbReference type="EMBL" id="LR882967">
    <property type="protein sequence ID" value="CAD5974178.1"/>
    <property type="molecule type" value="Genomic_DNA"/>
</dbReference>
<dbReference type="GO" id="GO:0016887">
    <property type="term" value="F:ATP hydrolysis activity"/>
    <property type="evidence" value="ECO:0007669"/>
    <property type="project" value="InterPro"/>
</dbReference>
<dbReference type="SUPFAM" id="SSF52540">
    <property type="entry name" value="P-loop containing nucleoside triphosphate hydrolases"/>
    <property type="match status" value="1"/>
</dbReference>
<feature type="domain" description="vWA-MoxR associated protein N-terminal HTH" evidence="2">
    <location>
        <begin position="22"/>
        <end position="104"/>
    </location>
</feature>
<dbReference type="Pfam" id="PF26355">
    <property type="entry name" value="HTH_VMAP-M9"/>
    <property type="match status" value="1"/>
</dbReference>
<dbReference type="InterPro" id="IPR002182">
    <property type="entry name" value="NB-ARC"/>
</dbReference>
<evidence type="ECO:0000259" key="1">
    <source>
        <dbReference type="Pfam" id="PF00931"/>
    </source>
</evidence>
<evidence type="ECO:0000313" key="4">
    <source>
        <dbReference type="Proteomes" id="UP001153719"/>
    </source>
</evidence>
<dbReference type="Gene3D" id="3.40.50.300">
    <property type="entry name" value="P-loop containing nucleotide triphosphate hydrolases"/>
    <property type="match status" value="1"/>
</dbReference>
<dbReference type="InterPro" id="IPR027417">
    <property type="entry name" value="P-loop_NTPase"/>
</dbReference>
<name>A0A9W4CUD7_9CYAN</name>
<dbReference type="AlphaFoldDB" id="A0A9W4CUD7"/>
<evidence type="ECO:0000259" key="2">
    <source>
        <dbReference type="Pfam" id="PF26355"/>
    </source>
</evidence>
<keyword evidence="4" id="KW-1185">Reference proteome</keyword>
<protein>
    <submittedName>
        <fullName evidence="3">WD repeat-containing protein alr2800</fullName>
    </submittedName>
</protein>
<proteinExistence type="predicted"/>